<proteinExistence type="predicted"/>
<gene>
    <name evidence="3" type="ORF">L3Y34_006561</name>
</gene>
<reference evidence="3 4" key="1">
    <citation type="submission" date="2022-02" db="EMBL/GenBank/DDBJ databases">
        <title>Chromosome-level reference genomes for two strains of Caenorhabditis briggsae: an improved platform for comparative genomics.</title>
        <authorList>
            <person name="Stevens L."/>
            <person name="Andersen E.C."/>
        </authorList>
    </citation>
    <scope>NUCLEOTIDE SEQUENCE [LARGE SCALE GENOMIC DNA]</scope>
    <source>
        <strain evidence="3">QX1410_ONT</strain>
        <tissue evidence="3">Whole-organism</tissue>
    </source>
</reference>
<dbReference type="Proteomes" id="UP000827892">
    <property type="component" value="Chromosome V"/>
</dbReference>
<feature type="region of interest" description="Disordered" evidence="2">
    <location>
        <begin position="1"/>
        <end position="45"/>
    </location>
</feature>
<accession>A0AAE9A4A2</accession>
<sequence>MRSKKTKKSEESNQSTSEPSFSPEPEMPEASKKSQSCPKCSRASHFADVANEKLRVSKLECKHLKKDLTNAELEVEVQKQKVMDTEERIRMLEELLRSKRHHRKAEHGSSGKARHDHEF</sequence>
<evidence type="ECO:0000313" key="4">
    <source>
        <dbReference type="Proteomes" id="UP000827892"/>
    </source>
</evidence>
<feature type="compositionally biased region" description="Low complexity" evidence="2">
    <location>
        <begin position="15"/>
        <end position="24"/>
    </location>
</feature>
<feature type="region of interest" description="Disordered" evidence="2">
    <location>
        <begin position="96"/>
        <end position="119"/>
    </location>
</feature>
<name>A0AAE9A4A2_CAEBR</name>
<organism evidence="3 4">
    <name type="scientific">Caenorhabditis briggsae</name>
    <dbReference type="NCBI Taxonomy" id="6238"/>
    <lineage>
        <taxon>Eukaryota</taxon>
        <taxon>Metazoa</taxon>
        <taxon>Ecdysozoa</taxon>
        <taxon>Nematoda</taxon>
        <taxon>Chromadorea</taxon>
        <taxon>Rhabditida</taxon>
        <taxon>Rhabditina</taxon>
        <taxon>Rhabditomorpha</taxon>
        <taxon>Rhabditoidea</taxon>
        <taxon>Rhabditidae</taxon>
        <taxon>Peloderinae</taxon>
        <taxon>Caenorhabditis</taxon>
    </lineage>
</organism>
<keyword evidence="1" id="KW-0175">Coiled coil</keyword>
<dbReference type="EMBL" id="CP090895">
    <property type="protein sequence ID" value="ULT86908.1"/>
    <property type="molecule type" value="Genomic_DNA"/>
</dbReference>
<evidence type="ECO:0000256" key="2">
    <source>
        <dbReference type="SAM" id="MobiDB-lite"/>
    </source>
</evidence>
<feature type="compositionally biased region" description="Basic and acidic residues" evidence="2">
    <location>
        <begin position="106"/>
        <end position="119"/>
    </location>
</feature>
<feature type="coiled-coil region" evidence="1">
    <location>
        <begin position="54"/>
        <end position="95"/>
    </location>
</feature>
<evidence type="ECO:0000313" key="3">
    <source>
        <dbReference type="EMBL" id="ULT86908.1"/>
    </source>
</evidence>
<evidence type="ECO:0000256" key="1">
    <source>
        <dbReference type="SAM" id="Coils"/>
    </source>
</evidence>
<dbReference type="AlphaFoldDB" id="A0AAE9A4A2"/>
<protein>
    <submittedName>
        <fullName evidence="3">Uncharacterized protein</fullName>
    </submittedName>
</protein>